<feature type="region of interest" description="Disordered" evidence="4">
    <location>
        <begin position="502"/>
        <end position="531"/>
    </location>
</feature>
<keyword evidence="6" id="KW-1185">Reference proteome</keyword>
<comment type="similarity">
    <text evidence="2">Belongs to the PAF1 family.</text>
</comment>
<dbReference type="OrthoDB" id="10260285at2759"/>
<dbReference type="GO" id="GO:0016593">
    <property type="term" value="C:Cdc73/Paf1 complex"/>
    <property type="evidence" value="ECO:0007669"/>
    <property type="project" value="InterPro"/>
</dbReference>
<dbReference type="GeneID" id="28740491"/>
<dbReference type="InterPro" id="IPR007133">
    <property type="entry name" value="RNA_pol_II-assoc_Paf1"/>
</dbReference>
<name>A0A0N1H5Q1_9EURO</name>
<dbReference type="RefSeq" id="XP_018001089.1">
    <property type="nucleotide sequence ID" value="XM_018148612.1"/>
</dbReference>
<dbReference type="PANTHER" id="PTHR23188:SF12">
    <property type="entry name" value="RNA POLYMERASE II-ASSOCIATED FACTOR 1 HOMOLOG"/>
    <property type="match status" value="1"/>
</dbReference>
<dbReference type="AlphaFoldDB" id="A0A0N1H5Q1"/>
<accession>A0A0N1H5Q1</accession>
<keyword evidence="3" id="KW-0539">Nucleus</keyword>
<comment type="subcellular location">
    <subcellularLocation>
        <location evidence="1">Nucleus</location>
    </subcellularLocation>
</comment>
<feature type="region of interest" description="Disordered" evidence="4">
    <location>
        <begin position="131"/>
        <end position="163"/>
    </location>
</feature>
<organism evidence="5 6">
    <name type="scientific">Cyphellophora attinorum</name>
    <dbReference type="NCBI Taxonomy" id="1664694"/>
    <lineage>
        <taxon>Eukaryota</taxon>
        <taxon>Fungi</taxon>
        <taxon>Dikarya</taxon>
        <taxon>Ascomycota</taxon>
        <taxon>Pezizomycotina</taxon>
        <taxon>Eurotiomycetes</taxon>
        <taxon>Chaetothyriomycetidae</taxon>
        <taxon>Chaetothyriales</taxon>
        <taxon>Cyphellophoraceae</taxon>
        <taxon>Cyphellophora</taxon>
    </lineage>
</organism>
<dbReference type="STRING" id="1664694.A0A0N1H5Q1"/>
<dbReference type="Proteomes" id="UP000038010">
    <property type="component" value="Unassembled WGS sequence"/>
</dbReference>
<proteinExistence type="inferred from homology"/>
<sequence length="551" mass="62136">MASGDKQFKQDLIVSARYKNDLPPPPMPPKFLDIDTGGIENYLTTSYASGLVRREEPNIEVDAEGGMPIDMIGVPGYFLGDESAIMAPERPPLLDPADAELLLSVDQIKAQNTSRNVSFLRKTQILSTSNSKSVDLFTKSSRPRQPLNRKEEPPVDRDDKENVKRNVQKGFDLAYPDTIPYNHESVRSLPRTAAEREAWDKPKHPSGARDIYPVDFYPVLHDFEATNDQGGLWQRIKFDKPPLPADHGRRDDRIDVATFQTIPNESLLPEWKAKKDAFDADPANYDDPGPEPNIWVMATPTSHDVSSIRKHLYDGHPDRDSPALVEPLLTKSASSQMRVEFERKRVFHSVTQQLVDPRRLWAIGLYNPQSDKNIMPPTAQKLKQGKAAYVYPIADNVRFRADRSKINNPHASQANREDDENIEAADMYMYRPRELDPRETYDRVQRRGEYDYAFKDEYAQIERDAIAFEEAQEAARIQEEQGALEGGEADVDMVEVEAAEDAEVALDTSNGTRPMRDDDDGEERVVNGHGDDALNAAVAAMGDSDEELLDD</sequence>
<comment type="caution">
    <text evidence="5">The sequence shown here is derived from an EMBL/GenBank/DDBJ whole genome shotgun (WGS) entry which is preliminary data.</text>
</comment>
<reference evidence="5 6" key="1">
    <citation type="submission" date="2015-06" db="EMBL/GenBank/DDBJ databases">
        <title>Draft genome of the ant-associated black yeast Phialophora attae CBS 131958.</title>
        <authorList>
            <person name="Moreno L.F."/>
            <person name="Stielow B.J."/>
            <person name="de Hoog S."/>
            <person name="Vicente V.A."/>
            <person name="Weiss V.A."/>
            <person name="de Vries M."/>
            <person name="Cruz L.M."/>
            <person name="Souza E.M."/>
        </authorList>
    </citation>
    <scope>NUCLEOTIDE SEQUENCE [LARGE SCALE GENOMIC DNA]</scope>
    <source>
        <strain evidence="5 6">CBS 131958</strain>
    </source>
</reference>
<dbReference type="PANTHER" id="PTHR23188">
    <property type="entry name" value="RNA POLYMERASE II-ASSOCIATED FACTOR 1 HOMOLOG"/>
    <property type="match status" value="1"/>
</dbReference>
<evidence type="ECO:0000256" key="3">
    <source>
        <dbReference type="ARBA" id="ARBA00023242"/>
    </source>
</evidence>
<evidence type="ECO:0008006" key="7">
    <source>
        <dbReference type="Google" id="ProtNLM"/>
    </source>
</evidence>
<dbReference type="EMBL" id="LFJN01000010">
    <property type="protein sequence ID" value="KPI41126.1"/>
    <property type="molecule type" value="Genomic_DNA"/>
</dbReference>
<evidence type="ECO:0000256" key="4">
    <source>
        <dbReference type="SAM" id="MobiDB-lite"/>
    </source>
</evidence>
<evidence type="ECO:0000256" key="1">
    <source>
        <dbReference type="ARBA" id="ARBA00004123"/>
    </source>
</evidence>
<dbReference type="GO" id="GO:0006368">
    <property type="term" value="P:transcription elongation by RNA polymerase II"/>
    <property type="evidence" value="ECO:0007669"/>
    <property type="project" value="InterPro"/>
</dbReference>
<dbReference type="Pfam" id="PF03985">
    <property type="entry name" value="Paf1"/>
    <property type="match status" value="1"/>
</dbReference>
<dbReference type="GO" id="GO:0000993">
    <property type="term" value="F:RNA polymerase II complex binding"/>
    <property type="evidence" value="ECO:0007669"/>
    <property type="project" value="TreeGrafter"/>
</dbReference>
<protein>
    <recommendedName>
        <fullName evidence="7">RNA polymerase II-associated protein 1-like protein</fullName>
    </recommendedName>
</protein>
<evidence type="ECO:0000313" key="5">
    <source>
        <dbReference type="EMBL" id="KPI41126.1"/>
    </source>
</evidence>
<evidence type="ECO:0000313" key="6">
    <source>
        <dbReference type="Proteomes" id="UP000038010"/>
    </source>
</evidence>
<gene>
    <name evidence="5" type="ORF">AB675_8184</name>
</gene>
<dbReference type="VEuPathDB" id="FungiDB:AB675_8184"/>
<feature type="compositionally biased region" description="Basic and acidic residues" evidence="4">
    <location>
        <begin position="148"/>
        <end position="163"/>
    </location>
</feature>
<evidence type="ECO:0000256" key="2">
    <source>
        <dbReference type="ARBA" id="ARBA00007560"/>
    </source>
</evidence>
<dbReference type="GO" id="GO:0003682">
    <property type="term" value="F:chromatin binding"/>
    <property type="evidence" value="ECO:0007669"/>
    <property type="project" value="TreeGrafter"/>
</dbReference>